<accession>A0A8D8P477</accession>
<dbReference type="CDD" id="cd19489">
    <property type="entry name" value="Rad51D"/>
    <property type="match status" value="1"/>
</dbReference>
<dbReference type="GO" id="GO:0000724">
    <property type="term" value="P:double-strand break repair via homologous recombination"/>
    <property type="evidence" value="ECO:0007669"/>
    <property type="project" value="TreeGrafter"/>
</dbReference>
<evidence type="ECO:0000256" key="8">
    <source>
        <dbReference type="ARBA" id="ARBA00023204"/>
    </source>
</evidence>
<protein>
    <submittedName>
        <fullName evidence="11">DNA repair protein RAD51 homolog 4</fullName>
    </submittedName>
</protein>
<organism evidence="11">
    <name type="scientific">Culex pipiens</name>
    <name type="common">House mosquito</name>
    <dbReference type="NCBI Taxonomy" id="7175"/>
    <lineage>
        <taxon>Eukaryota</taxon>
        <taxon>Metazoa</taxon>
        <taxon>Ecdysozoa</taxon>
        <taxon>Arthropoda</taxon>
        <taxon>Hexapoda</taxon>
        <taxon>Insecta</taxon>
        <taxon>Pterygota</taxon>
        <taxon>Neoptera</taxon>
        <taxon>Endopterygota</taxon>
        <taxon>Diptera</taxon>
        <taxon>Nematocera</taxon>
        <taxon>Culicoidea</taxon>
        <taxon>Culicidae</taxon>
        <taxon>Culicinae</taxon>
        <taxon>Culicini</taxon>
        <taxon>Culex</taxon>
        <taxon>Culex</taxon>
    </lineage>
</organism>
<dbReference type="EMBL" id="HBUE01215583">
    <property type="protein sequence ID" value="CAG6536757.1"/>
    <property type="molecule type" value="Transcribed_RNA"/>
</dbReference>
<dbReference type="EMBL" id="HBUE01121000">
    <property type="protein sequence ID" value="CAG6492507.1"/>
    <property type="molecule type" value="Transcribed_RNA"/>
</dbReference>
<dbReference type="PROSITE" id="PS50162">
    <property type="entry name" value="RECA_2"/>
    <property type="match status" value="1"/>
</dbReference>
<keyword evidence="3" id="KW-0547">Nucleotide-binding</keyword>
<evidence type="ECO:0000256" key="6">
    <source>
        <dbReference type="ARBA" id="ARBA00023125"/>
    </source>
</evidence>
<keyword evidence="9" id="KW-0539">Nucleus</keyword>
<dbReference type="InterPro" id="IPR051988">
    <property type="entry name" value="HRR_RAD51_Paralog"/>
</dbReference>
<keyword evidence="5" id="KW-0067">ATP-binding</keyword>
<dbReference type="Pfam" id="PF21794">
    <property type="entry name" value="RAD51D_N"/>
    <property type="match status" value="1"/>
</dbReference>
<dbReference type="InterPro" id="IPR047323">
    <property type="entry name" value="Rad51D_C"/>
</dbReference>
<evidence type="ECO:0000313" key="11">
    <source>
        <dbReference type="EMBL" id="CAG6588757.1"/>
    </source>
</evidence>
<keyword evidence="4" id="KW-0227">DNA damage</keyword>
<dbReference type="GO" id="GO:0033063">
    <property type="term" value="C:Rad51B-Rad51C-Rad51D-XRCC2 complex"/>
    <property type="evidence" value="ECO:0007669"/>
    <property type="project" value="TreeGrafter"/>
</dbReference>
<proteinExistence type="inferred from homology"/>
<dbReference type="GO" id="GO:0042148">
    <property type="term" value="P:DNA strand invasion"/>
    <property type="evidence" value="ECO:0007669"/>
    <property type="project" value="TreeGrafter"/>
</dbReference>
<dbReference type="GO" id="GO:0003697">
    <property type="term" value="F:single-stranded DNA binding"/>
    <property type="evidence" value="ECO:0007669"/>
    <property type="project" value="TreeGrafter"/>
</dbReference>
<dbReference type="InterPro" id="IPR020588">
    <property type="entry name" value="RecA_ATP-bd"/>
</dbReference>
<comment type="similarity">
    <text evidence="2">Belongs to the RecA family. RAD51 subfamily.</text>
</comment>
<dbReference type="InterPro" id="IPR013632">
    <property type="entry name" value="Rad51_C"/>
</dbReference>
<dbReference type="InterPro" id="IPR027417">
    <property type="entry name" value="P-loop_NTPase"/>
</dbReference>
<feature type="domain" description="RecA family profile 1" evidence="10">
    <location>
        <begin position="80"/>
        <end position="255"/>
    </location>
</feature>
<keyword evidence="7" id="KW-0233">DNA recombination</keyword>
<reference evidence="11" key="1">
    <citation type="submission" date="2021-05" db="EMBL/GenBank/DDBJ databases">
        <authorList>
            <person name="Alioto T."/>
            <person name="Alioto T."/>
            <person name="Gomez Garrido J."/>
        </authorList>
    </citation>
    <scope>NUCLEOTIDE SEQUENCE</scope>
</reference>
<evidence type="ECO:0000256" key="1">
    <source>
        <dbReference type="ARBA" id="ARBA00004123"/>
    </source>
</evidence>
<dbReference type="AlphaFoldDB" id="A0A8D8P477"/>
<evidence type="ECO:0000256" key="4">
    <source>
        <dbReference type="ARBA" id="ARBA00022763"/>
    </source>
</evidence>
<dbReference type="GO" id="GO:0000723">
    <property type="term" value="P:telomere maintenance"/>
    <property type="evidence" value="ECO:0007669"/>
    <property type="project" value="TreeGrafter"/>
</dbReference>
<evidence type="ECO:0000259" key="10">
    <source>
        <dbReference type="PROSITE" id="PS50162"/>
    </source>
</evidence>
<evidence type="ECO:0000256" key="9">
    <source>
        <dbReference type="ARBA" id="ARBA00023242"/>
    </source>
</evidence>
<dbReference type="PANTHER" id="PTHR46457">
    <property type="entry name" value="DNA REPAIR PROTEIN RAD51 HOMOLOG 4"/>
    <property type="match status" value="1"/>
</dbReference>
<name>A0A8D8P477_CULPI</name>
<dbReference type="GO" id="GO:0005524">
    <property type="term" value="F:ATP binding"/>
    <property type="evidence" value="ECO:0007669"/>
    <property type="project" value="UniProtKB-KW"/>
</dbReference>
<evidence type="ECO:0000256" key="5">
    <source>
        <dbReference type="ARBA" id="ARBA00022840"/>
    </source>
</evidence>
<dbReference type="GO" id="GO:0005815">
    <property type="term" value="C:microtubule organizing center"/>
    <property type="evidence" value="ECO:0007669"/>
    <property type="project" value="TreeGrafter"/>
</dbReference>
<evidence type="ECO:0000256" key="2">
    <source>
        <dbReference type="ARBA" id="ARBA00007095"/>
    </source>
</evidence>
<evidence type="ECO:0000256" key="3">
    <source>
        <dbReference type="ARBA" id="ARBA00022741"/>
    </source>
</evidence>
<dbReference type="GO" id="GO:0140664">
    <property type="term" value="F:ATP-dependent DNA damage sensor activity"/>
    <property type="evidence" value="ECO:0007669"/>
    <property type="project" value="InterPro"/>
</dbReference>
<dbReference type="PANTHER" id="PTHR46457:SF1">
    <property type="entry name" value="DNA REPAIR PROTEIN RAD51 HOMOLOG 4"/>
    <property type="match status" value="1"/>
</dbReference>
<comment type="subcellular location">
    <subcellularLocation>
        <location evidence="1">Nucleus</location>
    </subcellularLocation>
</comment>
<dbReference type="InterPro" id="IPR048943">
    <property type="entry name" value="RAD51D_N"/>
</dbReference>
<dbReference type="GO" id="GO:0005657">
    <property type="term" value="C:replication fork"/>
    <property type="evidence" value="ECO:0007669"/>
    <property type="project" value="TreeGrafter"/>
</dbReference>
<dbReference type="SUPFAM" id="SSF52540">
    <property type="entry name" value="P-loop containing nucleoside triphosphate hydrolases"/>
    <property type="match status" value="1"/>
</dbReference>
<sequence>MTTASLSDELHQDLPAYVVKMLLKNRIGTVYDFVRADTDRLLRITNLSFEVLSAIKRDFMTRFSGTTVRVGEYFQYLGDLIDPIPTGVRGLDALLRGGLLPGHVLEVFGEPACGKSQLCMTIAANVASRGGADPVDVFYVDTKCDFSASRVQSMLLAGKCSEEDAREAMQRIKVERIHSPEHLLGTVEELLAQIDQEERFGRFRVLLVDSLPALWYAHHNSSSSCYPVGMLTSLAGLLRKLASENMIAVVVVNLRIVSTDSGQQRVTQPALGRYWEMVPTTRLLMSRLDSGDNGQNRLISISKCNYLKTDDRQMVTLTERGVV</sequence>
<dbReference type="Pfam" id="PF08423">
    <property type="entry name" value="Rad51"/>
    <property type="match status" value="1"/>
</dbReference>
<dbReference type="GO" id="GO:0000400">
    <property type="term" value="F:four-way junction DNA binding"/>
    <property type="evidence" value="ECO:0007669"/>
    <property type="project" value="TreeGrafter"/>
</dbReference>
<dbReference type="Gene3D" id="3.40.50.300">
    <property type="entry name" value="P-loop containing nucleotide triphosphate hydrolases"/>
    <property type="match status" value="1"/>
</dbReference>
<dbReference type="PRINTS" id="PR01874">
    <property type="entry name" value="DNAREPAIRADA"/>
</dbReference>
<dbReference type="EMBL" id="HBUE01322143">
    <property type="protein sequence ID" value="CAG6588757.1"/>
    <property type="molecule type" value="Transcribed_RNA"/>
</dbReference>
<keyword evidence="6" id="KW-0238">DNA-binding</keyword>
<dbReference type="GO" id="GO:0007131">
    <property type="term" value="P:reciprocal meiotic recombination"/>
    <property type="evidence" value="ECO:0007669"/>
    <property type="project" value="TreeGrafter"/>
</dbReference>
<keyword evidence="8" id="KW-0234">DNA repair</keyword>
<evidence type="ECO:0000256" key="7">
    <source>
        <dbReference type="ARBA" id="ARBA00023172"/>
    </source>
</evidence>